<sequence>MTRLAIAGGAYLLLLALIIAFNHGAHQKSGSPAGGVTTDKLVADAVTSGKLVANSVQARNITALAVTADKLAANSVTTTKLKVTEDMTVALLNAHLH</sequence>
<proteinExistence type="predicted"/>
<comment type="caution">
    <text evidence="1">The sequence shown here is derived from an EMBL/GenBank/DDBJ whole genome shotgun (WGS) entry which is preliminary data.</text>
</comment>
<protein>
    <submittedName>
        <fullName evidence="1">Uncharacterized protein</fullName>
    </submittedName>
</protein>
<name>A0A1X2Z0Z6_BIFAD</name>
<accession>A0A1X2Z0Z6</accession>
<evidence type="ECO:0000313" key="2">
    <source>
        <dbReference type="Proteomes" id="UP000193377"/>
    </source>
</evidence>
<organism evidence="1 2">
    <name type="scientific">Bifidobacterium adolescentis</name>
    <dbReference type="NCBI Taxonomy" id="1680"/>
    <lineage>
        <taxon>Bacteria</taxon>
        <taxon>Bacillati</taxon>
        <taxon>Actinomycetota</taxon>
        <taxon>Actinomycetes</taxon>
        <taxon>Bifidobacteriales</taxon>
        <taxon>Bifidobacteriaceae</taxon>
        <taxon>Bifidobacterium</taxon>
    </lineage>
</organism>
<dbReference type="RefSeq" id="WP_085393010.1">
    <property type="nucleotide sequence ID" value="NZ_LNKD01000001.1"/>
</dbReference>
<evidence type="ECO:0000313" key="1">
    <source>
        <dbReference type="EMBL" id="OSG88079.1"/>
    </source>
</evidence>
<dbReference type="AlphaFoldDB" id="A0A1X2Z0Z6"/>
<dbReference type="EMBL" id="LNKD01000001">
    <property type="protein sequence ID" value="OSG88079.1"/>
    <property type="molecule type" value="Genomic_DNA"/>
</dbReference>
<reference evidence="1 2" key="1">
    <citation type="journal article" date="2016" name="Sci. Rep.">
        <title>Evaluation of genetic diversity among strains of the human gut commensal Bifidobacterium adolescentis.</title>
        <authorList>
            <person name="Duranti S."/>
            <person name="Milani C."/>
            <person name="Lugli G.A."/>
            <person name="Mancabelli L."/>
            <person name="Turroni F."/>
            <person name="Ferrario C."/>
            <person name="Mangifesta M."/>
            <person name="Viappiani A."/>
            <person name="Sanchez B."/>
            <person name="Margolles A."/>
            <person name="van Sinderen D."/>
            <person name="Ventura M."/>
        </authorList>
    </citation>
    <scope>NUCLEOTIDE SEQUENCE [LARGE SCALE GENOMIC DNA]</scope>
    <source>
        <strain evidence="1 2">487B</strain>
    </source>
</reference>
<dbReference type="Proteomes" id="UP000193377">
    <property type="component" value="Unassembled WGS sequence"/>
</dbReference>
<gene>
    <name evidence="1" type="ORF">B0487_0999</name>
</gene>